<dbReference type="GO" id="GO:0003677">
    <property type="term" value="F:DNA binding"/>
    <property type="evidence" value="ECO:0007669"/>
    <property type="project" value="UniProtKB-KW"/>
</dbReference>
<evidence type="ECO:0000256" key="1">
    <source>
        <dbReference type="ARBA" id="ARBA00023015"/>
    </source>
</evidence>
<dbReference type="CDD" id="cd00038">
    <property type="entry name" value="CAP_ED"/>
    <property type="match status" value="1"/>
</dbReference>
<dbReference type="InterPro" id="IPR036390">
    <property type="entry name" value="WH_DNA-bd_sf"/>
</dbReference>
<reference evidence="6 7" key="1">
    <citation type="submission" date="2016-11" db="EMBL/GenBank/DDBJ databases">
        <authorList>
            <person name="Jaros S."/>
            <person name="Januszkiewicz K."/>
            <person name="Wedrychowicz H."/>
        </authorList>
    </citation>
    <scope>NUCLEOTIDE SEQUENCE [LARGE SCALE GENOMIC DNA]</scope>
    <source>
        <strain evidence="6 7">DSM 26897</strain>
    </source>
</reference>
<dbReference type="STRING" id="1302690.BUE76_15515"/>
<dbReference type="Gene3D" id="1.10.10.10">
    <property type="entry name" value="Winged helix-like DNA-binding domain superfamily/Winged helix DNA-binding domain"/>
    <property type="match status" value="1"/>
</dbReference>
<dbReference type="Proteomes" id="UP000184368">
    <property type="component" value="Unassembled WGS sequence"/>
</dbReference>
<dbReference type="OrthoDB" id="9127033at2"/>
<dbReference type="PRINTS" id="PR00034">
    <property type="entry name" value="HTHCRP"/>
</dbReference>
<dbReference type="PROSITE" id="PS51063">
    <property type="entry name" value="HTH_CRP_2"/>
    <property type="match status" value="1"/>
</dbReference>
<keyword evidence="1" id="KW-0805">Transcription regulation</keyword>
<proteinExistence type="predicted"/>
<dbReference type="Pfam" id="PF13545">
    <property type="entry name" value="HTH_Crp_2"/>
    <property type="match status" value="1"/>
</dbReference>
<dbReference type="GO" id="GO:0003700">
    <property type="term" value="F:DNA-binding transcription factor activity"/>
    <property type="evidence" value="ECO:0007669"/>
    <property type="project" value="TreeGrafter"/>
</dbReference>
<evidence type="ECO:0000259" key="5">
    <source>
        <dbReference type="PROSITE" id="PS51063"/>
    </source>
</evidence>
<dbReference type="Pfam" id="PF00027">
    <property type="entry name" value="cNMP_binding"/>
    <property type="match status" value="1"/>
</dbReference>
<dbReference type="PROSITE" id="PS50042">
    <property type="entry name" value="CNMP_BINDING_3"/>
    <property type="match status" value="1"/>
</dbReference>
<dbReference type="Gene3D" id="2.60.120.10">
    <property type="entry name" value="Jelly Rolls"/>
    <property type="match status" value="1"/>
</dbReference>
<organism evidence="6 7">
    <name type="scientific">Cnuella takakiae</name>
    <dbReference type="NCBI Taxonomy" id="1302690"/>
    <lineage>
        <taxon>Bacteria</taxon>
        <taxon>Pseudomonadati</taxon>
        <taxon>Bacteroidota</taxon>
        <taxon>Chitinophagia</taxon>
        <taxon>Chitinophagales</taxon>
        <taxon>Chitinophagaceae</taxon>
        <taxon>Cnuella</taxon>
    </lineage>
</organism>
<keyword evidence="7" id="KW-1185">Reference proteome</keyword>
<dbReference type="SMART" id="SM00419">
    <property type="entry name" value="HTH_CRP"/>
    <property type="match status" value="1"/>
</dbReference>
<evidence type="ECO:0000256" key="2">
    <source>
        <dbReference type="ARBA" id="ARBA00023125"/>
    </source>
</evidence>
<accession>A0A1M4YFY6</accession>
<evidence type="ECO:0000313" key="6">
    <source>
        <dbReference type="EMBL" id="SHF04641.1"/>
    </source>
</evidence>
<sequence>MKKLKQGCDLHSCFLCRNVIEAWRPLLELRRQTYSVAKGEQLFTEGAQVEGVFFLVNGKVKVHQRWTEDKELILRFAGPGAIVGHRGLGADLHYPVSATALEPCTICFIPLDFFYATLKTNPELLLLLMQFFADELRESEQRMRNMARLTVKSRVAAALLFLEQKFGTTADGYLNITISRQDLAAYVGATYETVFRMLAELSDAGLIQTSGKELLLSDHAGLQTAAGQE</sequence>
<name>A0A1M4YFY6_9BACT</name>
<feature type="domain" description="HTH crp-type" evidence="5">
    <location>
        <begin position="149"/>
        <end position="220"/>
    </location>
</feature>
<dbReference type="AlphaFoldDB" id="A0A1M4YFY6"/>
<dbReference type="PANTHER" id="PTHR24567">
    <property type="entry name" value="CRP FAMILY TRANSCRIPTIONAL REGULATORY PROTEIN"/>
    <property type="match status" value="1"/>
</dbReference>
<dbReference type="SUPFAM" id="SSF51206">
    <property type="entry name" value="cAMP-binding domain-like"/>
    <property type="match status" value="1"/>
</dbReference>
<dbReference type="InterPro" id="IPR036388">
    <property type="entry name" value="WH-like_DNA-bd_sf"/>
</dbReference>
<dbReference type="InterPro" id="IPR050397">
    <property type="entry name" value="Env_Response_Regulators"/>
</dbReference>
<feature type="domain" description="Cyclic nucleotide-binding" evidence="4">
    <location>
        <begin position="29"/>
        <end position="135"/>
    </location>
</feature>
<keyword evidence="3" id="KW-0804">Transcription</keyword>
<dbReference type="InterPro" id="IPR000595">
    <property type="entry name" value="cNMP-bd_dom"/>
</dbReference>
<protein>
    <submittedName>
        <fullName evidence="6">CRP/FNR family transcriptional regulator, anaerobic regulatory protein</fullName>
    </submittedName>
</protein>
<dbReference type="SMART" id="SM00100">
    <property type="entry name" value="cNMP"/>
    <property type="match status" value="1"/>
</dbReference>
<dbReference type="EMBL" id="FQUO01000004">
    <property type="protein sequence ID" value="SHF04641.1"/>
    <property type="molecule type" value="Genomic_DNA"/>
</dbReference>
<dbReference type="GO" id="GO:0005829">
    <property type="term" value="C:cytosol"/>
    <property type="evidence" value="ECO:0007669"/>
    <property type="project" value="TreeGrafter"/>
</dbReference>
<dbReference type="RefSeq" id="WP_073041472.1">
    <property type="nucleotide sequence ID" value="NZ_FQUO01000004.1"/>
</dbReference>
<evidence type="ECO:0000259" key="4">
    <source>
        <dbReference type="PROSITE" id="PS50042"/>
    </source>
</evidence>
<evidence type="ECO:0000256" key="3">
    <source>
        <dbReference type="ARBA" id="ARBA00023163"/>
    </source>
</evidence>
<keyword evidence="2" id="KW-0238">DNA-binding</keyword>
<evidence type="ECO:0000313" key="7">
    <source>
        <dbReference type="Proteomes" id="UP000184368"/>
    </source>
</evidence>
<dbReference type="SUPFAM" id="SSF46785">
    <property type="entry name" value="Winged helix' DNA-binding domain"/>
    <property type="match status" value="1"/>
</dbReference>
<dbReference type="InterPro" id="IPR012318">
    <property type="entry name" value="HTH_CRP"/>
</dbReference>
<gene>
    <name evidence="6" type="ORF">SAMN05444008_104268</name>
</gene>
<dbReference type="PANTHER" id="PTHR24567:SF26">
    <property type="entry name" value="REGULATORY PROTEIN YEIL"/>
    <property type="match status" value="1"/>
</dbReference>
<dbReference type="InterPro" id="IPR014710">
    <property type="entry name" value="RmlC-like_jellyroll"/>
</dbReference>
<dbReference type="InterPro" id="IPR018490">
    <property type="entry name" value="cNMP-bd_dom_sf"/>
</dbReference>